<evidence type="ECO:0000256" key="1">
    <source>
        <dbReference type="SAM" id="SignalP"/>
    </source>
</evidence>
<evidence type="ECO:0000313" key="3">
    <source>
        <dbReference type="EMBL" id="KAB7496466.1"/>
    </source>
</evidence>
<protein>
    <recommendedName>
        <fullName evidence="2">Chitin-binding type-2 domain-containing protein</fullName>
    </recommendedName>
</protein>
<evidence type="ECO:0000313" key="4">
    <source>
        <dbReference type="Proteomes" id="UP000326759"/>
    </source>
</evidence>
<comment type="caution">
    <text evidence="3">The sequence shown here is derived from an EMBL/GenBank/DDBJ whole genome shotgun (WGS) entry which is preliminary data.</text>
</comment>
<dbReference type="Proteomes" id="UP000326759">
    <property type="component" value="Unassembled WGS sequence"/>
</dbReference>
<name>A0A5N5SQU1_9CRUS</name>
<accession>A0A5N5SQU1</accession>
<feature type="signal peptide" evidence="1">
    <location>
        <begin position="1"/>
        <end position="19"/>
    </location>
</feature>
<reference evidence="3 4" key="1">
    <citation type="journal article" date="2019" name="PLoS Biol.">
        <title>Sex chromosomes control vertical transmission of feminizing Wolbachia symbionts in an isopod.</title>
        <authorList>
            <person name="Becking T."/>
            <person name="Chebbi M.A."/>
            <person name="Giraud I."/>
            <person name="Moumen B."/>
            <person name="Laverre T."/>
            <person name="Caubet Y."/>
            <person name="Peccoud J."/>
            <person name="Gilbert C."/>
            <person name="Cordaux R."/>
        </authorList>
    </citation>
    <scope>NUCLEOTIDE SEQUENCE [LARGE SCALE GENOMIC DNA]</scope>
    <source>
        <strain evidence="3">ANa2</strain>
        <tissue evidence="3">Whole body excluding digestive tract and cuticle</tissue>
    </source>
</reference>
<dbReference type="InterPro" id="IPR036508">
    <property type="entry name" value="Chitin-bd_dom_sf"/>
</dbReference>
<dbReference type="Gene3D" id="2.170.140.10">
    <property type="entry name" value="Chitin binding domain"/>
    <property type="match status" value="1"/>
</dbReference>
<dbReference type="OrthoDB" id="6020543at2759"/>
<feature type="domain" description="Chitin-binding type-2" evidence="2">
    <location>
        <begin position="157"/>
        <end position="207"/>
    </location>
</feature>
<dbReference type="EMBL" id="SEYY01021338">
    <property type="protein sequence ID" value="KAB7496466.1"/>
    <property type="molecule type" value="Genomic_DNA"/>
</dbReference>
<dbReference type="InterPro" id="IPR002557">
    <property type="entry name" value="Chitin-bd_dom"/>
</dbReference>
<dbReference type="SMART" id="SM00494">
    <property type="entry name" value="ChtBD2"/>
    <property type="match status" value="1"/>
</dbReference>
<dbReference type="Pfam" id="PF01607">
    <property type="entry name" value="CBM_14"/>
    <property type="match status" value="2"/>
</dbReference>
<keyword evidence="4" id="KW-1185">Reference proteome</keyword>
<gene>
    <name evidence="3" type="ORF">Anas_06633</name>
</gene>
<organism evidence="3 4">
    <name type="scientific">Armadillidium nasatum</name>
    <dbReference type="NCBI Taxonomy" id="96803"/>
    <lineage>
        <taxon>Eukaryota</taxon>
        <taxon>Metazoa</taxon>
        <taxon>Ecdysozoa</taxon>
        <taxon>Arthropoda</taxon>
        <taxon>Crustacea</taxon>
        <taxon>Multicrustacea</taxon>
        <taxon>Malacostraca</taxon>
        <taxon>Eumalacostraca</taxon>
        <taxon>Peracarida</taxon>
        <taxon>Isopoda</taxon>
        <taxon>Oniscidea</taxon>
        <taxon>Crinocheta</taxon>
        <taxon>Armadillidiidae</taxon>
        <taxon>Armadillidium</taxon>
    </lineage>
</organism>
<dbReference type="SUPFAM" id="SSF57625">
    <property type="entry name" value="Invertebrate chitin-binding proteins"/>
    <property type="match status" value="1"/>
</dbReference>
<sequence length="207" mass="22584">MYNIKLFLITAALFTGKMHIPVTPSQDCLNGSSTLGSKVPNPENCSQYYLCLLAGDGSLYPSDNPESCSEGQYFDWNSGDCVDDEGAGCKNLCINLCETSCSSVGQMVATPSGCGFYYFCTQETDEGRIEAPCSEDAPYFDGTQCQNDTSKCCDTCTPYCNEIYIETRDPTDCTTYYLCTSRGIPDDTDLHTCGSGQYFDPDVGRIV</sequence>
<dbReference type="GO" id="GO:0005576">
    <property type="term" value="C:extracellular region"/>
    <property type="evidence" value="ECO:0007669"/>
    <property type="project" value="InterPro"/>
</dbReference>
<feature type="domain" description="Chitin-binding type-2" evidence="2">
    <location>
        <begin position="25"/>
        <end position="91"/>
    </location>
</feature>
<dbReference type="PROSITE" id="PS50940">
    <property type="entry name" value="CHIT_BIND_II"/>
    <property type="match status" value="2"/>
</dbReference>
<evidence type="ECO:0000259" key="2">
    <source>
        <dbReference type="PROSITE" id="PS50940"/>
    </source>
</evidence>
<feature type="chain" id="PRO_5024442493" description="Chitin-binding type-2 domain-containing protein" evidence="1">
    <location>
        <begin position="20"/>
        <end position="207"/>
    </location>
</feature>
<dbReference type="GO" id="GO:0008061">
    <property type="term" value="F:chitin binding"/>
    <property type="evidence" value="ECO:0007669"/>
    <property type="project" value="InterPro"/>
</dbReference>
<dbReference type="AlphaFoldDB" id="A0A5N5SQU1"/>
<proteinExistence type="predicted"/>
<keyword evidence="1" id="KW-0732">Signal</keyword>